<dbReference type="GO" id="GO:0034257">
    <property type="term" value="F:nicotinamide riboside transmembrane transporter activity"/>
    <property type="evidence" value="ECO:0007669"/>
    <property type="project" value="InterPro"/>
</dbReference>
<keyword evidence="4 7" id="KW-0812">Transmembrane</keyword>
<evidence type="ECO:0000313" key="8">
    <source>
        <dbReference type="EMBL" id="CAB5063934.1"/>
    </source>
</evidence>
<dbReference type="PANTHER" id="PTHR36122:SF2">
    <property type="entry name" value="NICOTINAMIDE RIBOSIDE TRANSPORTER PNUC"/>
    <property type="match status" value="1"/>
</dbReference>
<organism evidence="8">
    <name type="scientific">freshwater metagenome</name>
    <dbReference type="NCBI Taxonomy" id="449393"/>
    <lineage>
        <taxon>unclassified sequences</taxon>
        <taxon>metagenomes</taxon>
        <taxon>ecological metagenomes</taxon>
    </lineage>
</organism>
<dbReference type="AlphaFoldDB" id="A0A6J7UBR8"/>
<evidence type="ECO:0000256" key="1">
    <source>
        <dbReference type="ARBA" id="ARBA00004651"/>
    </source>
</evidence>
<dbReference type="EMBL" id="CAFBQS010000098">
    <property type="protein sequence ID" value="CAB5063934.1"/>
    <property type="molecule type" value="Genomic_DNA"/>
</dbReference>
<feature type="transmembrane region" description="Helical" evidence="7">
    <location>
        <begin position="20"/>
        <end position="37"/>
    </location>
</feature>
<proteinExistence type="predicted"/>
<evidence type="ECO:0000256" key="5">
    <source>
        <dbReference type="ARBA" id="ARBA00022989"/>
    </source>
</evidence>
<reference evidence="8" key="1">
    <citation type="submission" date="2020-05" db="EMBL/GenBank/DDBJ databases">
        <authorList>
            <person name="Chiriac C."/>
            <person name="Salcher M."/>
            <person name="Ghai R."/>
            <person name="Kavagutti S V."/>
        </authorList>
    </citation>
    <scope>NUCLEOTIDE SEQUENCE</scope>
</reference>
<gene>
    <name evidence="8" type="ORF">UFOPK4366_00605</name>
</gene>
<accession>A0A6J7UBR8</accession>
<dbReference type="GO" id="GO:0005886">
    <property type="term" value="C:plasma membrane"/>
    <property type="evidence" value="ECO:0007669"/>
    <property type="project" value="UniProtKB-SubCell"/>
</dbReference>
<keyword evidence="2" id="KW-0813">Transport</keyword>
<evidence type="ECO:0000256" key="6">
    <source>
        <dbReference type="ARBA" id="ARBA00023136"/>
    </source>
</evidence>
<name>A0A6J7UBR8_9ZZZZ</name>
<feature type="transmembrane region" description="Helical" evidence="7">
    <location>
        <begin position="67"/>
        <end position="84"/>
    </location>
</feature>
<evidence type="ECO:0000256" key="7">
    <source>
        <dbReference type="SAM" id="Phobius"/>
    </source>
</evidence>
<keyword evidence="6 7" id="KW-0472">Membrane</keyword>
<keyword evidence="5 7" id="KW-1133">Transmembrane helix</keyword>
<feature type="transmembrane region" description="Helical" evidence="7">
    <location>
        <begin position="173"/>
        <end position="191"/>
    </location>
</feature>
<keyword evidence="3" id="KW-1003">Cell membrane</keyword>
<dbReference type="PANTHER" id="PTHR36122">
    <property type="entry name" value="NICOTINAMIDE RIBOSIDE TRANSPORTER PNUC"/>
    <property type="match status" value="1"/>
</dbReference>
<evidence type="ECO:0000256" key="4">
    <source>
        <dbReference type="ARBA" id="ARBA00022692"/>
    </source>
</evidence>
<dbReference type="NCBIfam" id="TIGR01528">
    <property type="entry name" value="NMN_trans_PnuC"/>
    <property type="match status" value="1"/>
</dbReference>
<feature type="transmembrane region" description="Helical" evidence="7">
    <location>
        <begin position="44"/>
        <end position="61"/>
    </location>
</feature>
<evidence type="ECO:0000256" key="3">
    <source>
        <dbReference type="ARBA" id="ARBA00022475"/>
    </source>
</evidence>
<sequence>MFTSITGFIVFTAWGYEVSLLEFTAAIVSLIGVYLGTTGKQITWPWWVASSALYAIWFYQAKYYASFATQFIFIGFGIWGWFGWGKNGARPSAMSLRSKWISLALFSVVWIAFAPYLKSIGAVSIWSDTFGLLGSAAAQILMVRQKWESWFLWLAVDLVLTVQYARGGYYFTSLVYGVFTVVAILGLLRWLKRHKQSSGNQNIV</sequence>
<comment type="subcellular location">
    <subcellularLocation>
        <location evidence="1">Cell membrane</location>
        <topology evidence="1">Multi-pass membrane protein</topology>
    </subcellularLocation>
</comment>
<dbReference type="InterPro" id="IPR006419">
    <property type="entry name" value="NMN_transpt_PnuC"/>
</dbReference>
<feature type="transmembrane region" description="Helical" evidence="7">
    <location>
        <begin position="96"/>
        <end position="117"/>
    </location>
</feature>
<protein>
    <submittedName>
        <fullName evidence="8">Unannotated protein</fullName>
    </submittedName>
</protein>
<dbReference type="Pfam" id="PF04973">
    <property type="entry name" value="NMN_transporter"/>
    <property type="match status" value="1"/>
</dbReference>
<evidence type="ECO:0000256" key="2">
    <source>
        <dbReference type="ARBA" id="ARBA00022448"/>
    </source>
</evidence>